<protein>
    <submittedName>
        <fullName evidence="1">Plastid division protein PDV1</fullName>
    </submittedName>
</protein>
<dbReference type="GO" id="GO:0010020">
    <property type="term" value="P:chloroplast fission"/>
    <property type="evidence" value="ECO:0007669"/>
    <property type="project" value="InterPro"/>
</dbReference>
<proteinExistence type="predicted"/>
<dbReference type="PANTHER" id="PTHR33600">
    <property type="entry name" value="PLASTID DIVISION PROTEIN PDV2"/>
    <property type="match status" value="1"/>
</dbReference>
<dbReference type="InterPro" id="IPR038939">
    <property type="entry name" value="PDV1/PDV2"/>
</dbReference>
<sequence length="253" mass="27657">MKWEMEEVEAVLEKIWDLHDKVSDAIHSTSRSRFLKSIGKNSKPFSGDGISAPPPPVNGGPDRRNGFVFVKGLDETTVSMVEAKSLNAIRTALEDLEDQLDFFHTVQSQQQAEWDAAIARVEQSRAILAMRLAEHQGQKYKVIEEAMAFVTDINTTTGHFVSHEDLCRKDLKDQSDKGQGLRMLVQALSSGTALAKGSVGGVLGNAAMFAVSLLALLQLNRMACRDGTGRVGGVGRVGKRRDDKSMRLSICKG</sequence>
<dbReference type="EMBL" id="JAMFTS010000002">
    <property type="protein sequence ID" value="KAJ4788850.1"/>
    <property type="molecule type" value="Genomic_DNA"/>
</dbReference>
<reference evidence="1" key="1">
    <citation type="submission" date="2022-08" db="EMBL/GenBank/DDBJ databases">
        <authorList>
            <person name="Marques A."/>
        </authorList>
    </citation>
    <scope>NUCLEOTIDE SEQUENCE</scope>
    <source>
        <strain evidence="1">RhyPub2mFocal</strain>
        <tissue evidence="1">Leaves</tissue>
    </source>
</reference>
<name>A0AAV8FB72_9POAL</name>
<dbReference type="Proteomes" id="UP001140206">
    <property type="component" value="Chromosome 2"/>
</dbReference>
<accession>A0AAV8FB72</accession>
<gene>
    <name evidence="1" type="ORF">LUZ62_040096</name>
</gene>
<organism evidence="1 2">
    <name type="scientific">Rhynchospora pubera</name>
    <dbReference type="NCBI Taxonomy" id="906938"/>
    <lineage>
        <taxon>Eukaryota</taxon>
        <taxon>Viridiplantae</taxon>
        <taxon>Streptophyta</taxon>
        <taxon>Embryophyta</taxon>
        <taxon>Tracheophyta</taxon>
        <taxon>Spermatophyta</taxon>
        <taxon>Magnoliopsida</taxon>
        <taxon>Liliopsida</taxon>
        <taxon>Poales</taxon>
        <taxon>Cyperaceae</taxon>
        <taxon>Cyperoideae</taxon>
        <taxon>Rhynchosporeae</taxon>
        <taxon>Rhynchospora</taxon>
    </lineage>
</organism>
<dbReference type="AlphaFoldDB" id="A0AAV8FB72"/>
<keyword evidence="2" id="KW-1185">Reference proteome</keyword>
<dbReference type="PANTHER" id="PTHR33600:SF4">
    <property type="entry name" value="PLASTID DIVISION PROTEIN PDV1"/>
    <property type="match status" value="1"/>
</dbReference>
<comment type="caution">
    <text evidence="1">The sequence shown here is derived from an EMBL/GenBank/DDBJ whole genome shotgun (WGS) entry which is preliminary data.</text>
</comment>
<evidence type="ECO:0000313" key="1">
    <source>
        <dbReference type="EMBL" id="KAJ4788850.1"/>
    </source>
</evidence>
<evidence type="ECO:0000313" key="2">
    <source>
        <dbReference type="Proteomes" id="UP001140206"/>
    </source>
</evidence>